<evidence type="ECO:0000256" key="7">
    <source>
        <dbReference type="PIRSR" id="PIRSR001217-1"/>
    </source>
</evidence>
<organism evidence="10 11">
    <name type="scientific">Porticoccus litoralis</name>
    <dbReference type="NCBI Taxonomy" id="434086"/>
    <lineage>
        <taxon>Bacteria</taxon>
        <taxon>Pseudomonadati</taxon>
        <taxon>Pseudomonadota</taxon>
        <taxon>Gammaproteobacteria</taxon>
        <taxon>Cellvibrionales</taxon>
        <taxon>Porticoccaceae</taxon>
        <taxon>Porticoccus</taxon>
    </lineage>
</organism>
<dbReference type="GO" id="GO:0016020">
    <property type="term" value="C:membrane"/>
    <property type="evidence" value="ECO:0007669"/>
    <property type="project" value="UniProtKB-SubCell"/>
</dbReference>
<evidence type="ECO:0000313" key="11">
    <source>
        <dbReference type="Proteomes" id="UP001178354"/>
    </source>
</evidence>
<evidence type="ECO:0000256" key="1">
    <source>
        <dbReference type="ARBA" id="ARBA00004370"/>
    </source>
</evidence>
<dbReference type="PANTHER" id="PTHR33209:SF1">
    <property type="entry name" value="PEPTIDASE S49 DOMAIN-CONTAINING PROTEIN"/>
    <property type="match status" value="1"/>
</dbReference>
<dbReference type="Proteomes" id="UP001178354">
    <property type="component" value="Unassembled WGS sequence"/>
</dbReference>
<dbReference type="RefSeq" id="WP_305169451.1">
    <property type="nucleotide sequence ID" value="NZ_JAUUUU010000001.1"/>
</dbReference>
<protein>
    <submittedName>
        <fullName evidence="10">Signal peptide peptidase SppA</fullName>
    </submittedName>
</protein>
<feature type="active site" description="Proton donor/acceptor" evidence="7">
    <location>
        <position position="201"/>
    </location>
</feature>
<keyword evidence="4" id="KW-0378">Hydrolase</keyword>
<dbReference type="InterPro" id="IPR047217">
    <property type="entry name" value="S49_SppA_67K_type_N"/>
</dbReference>
<keyword evidence="8" id="KW-0812">Transmembrane</keyword>
<dbReference type="SUPFAM" id="SSF52096">
    <property type="entry name" value="ClpP/crotonase"/>
    <property type="match status" value="2"/>
</dbReference>
<evidence type="ECO:0000256" key="3">
    <source>
        <dbReference type="ARBA" id="ARBA00022670"/>
    </source>
</evidence>
<dbReference type="InterPro" id="IPR002142">
    <property type="entry name" value="Peptidase_S49"/>
</dbReference>
<dbReference type="PIRSF" id="PIRSF001217">
    <property type="entry name" value="Protease_4_SppA"/>
    <property type="match status" value="1"/>
</dbReference>
<dbReference type="PANTHER" id="PTHR33209">
    <property type="entry name" value="PROTEASE 4"/>
    <property type="match status" value="1"/>
</dbReference>
<dbReference type="EMBL" id="JAUUUU010000001">
    <property type="protein sequence ID" value="MDP1519939.1"/>
    <property type="molecule type" value="Genomic_DNA"/>
</dbReference>
<dbReference type="NCBIfam" id="TIGR00706">
    <property type="entry name" value="SppA_dom"/>
    <property type="match status" value="1"/>
</dbReference>
<evidence type="ECO:0000256" key="2">
    <source>
        <dbReference type="ARBA" id="ARBA00008683"/>
    </source>
</evidence>
<reference evidence="10" key="2">
    <citation type="submission" date="2023-08" db="EMBL/GenBank/DDBJ databases">
        <authorList>
            <person name="Luo J."/>
        </authorList>
    </citation>
    <scope>NUCLEOTIDE SEQUENCE</scope>
    <source>
        <strain evidence="10">DSM 25064</strain>
    </source>
</reference>
<keyword evidence="8" id="KW-1133">Transmembrane helix</keyword>
<dbReference type="InterPro" id="IPR047272">
    <property type="entry name" value="S49_SppA_C"/>
</dbReference>
<name>A0AAW8B2D3_9GAMM</name>
<proteinExistence type="inferred from homology"/>
<comment type="caution">
    <text evidence="10">The sequence shown here is derived from an EMBL/GenBank/DDBJ whole genome shotgun (WGS) entry which is preliminary data.</text>
</comment>
<evidence type="ECO:0000256" key="8">
    <source>
        <dbReference type="SAM" id="Phobius"/>
    </source>
</evidence>
<feature type="active site" description="Nucleophile" evidence="7">
    <location>
        <position position="407"/>
    </location>
</feature>
<keyword evidence="5" id="KW-0720">Serine protease</keyword>
<keyword evidence="3" id="KW-0645">Protease</keyword>
<keyword evidence="6 8" id="KW-0472">Membrane</keyword>
<dbReference type="InterPro" id="IPR004634">
    <property type="entry name" value="Pept_S49_pIV"/>
</dbReference>
<dbReference type="CDD" id="cd07023">
    <property type="entry name" value="S49_Sppa_N_C"/>
    <property type="match status" value="1"/>
</dbReference>
<reference evidence="10" key="1">
    <citation type="journal article" date="2010" name="Int. J. Syst. Evol. Microbiol.">
        <title>Porticoccus litoralis gen. nov., sp. nov., a gammaproteobacterium isolated from the Yellow Sea.</title>
        <authorList>
            <person name="Oh H.M."/>
            <person name="Kim H."/>
            <person name="Kim K.M."/>
            <person name="Min G.S."/>
            <person name="Cho J.C."/>
        </authorList>
    </citation>
    <scope>NUCLEOTIDE SEQUENCE</scope>
    <source>
        <strain evidence="10">DSM 25064</strain>
    </source>
</reference>
<feature type="transmembrane region" description="Helical" evidence="8">
    <location>
        <begin position="21"/>
        <end position="42"/>
    </location>
</feature>
<dbReference type="NCBIfam" id="TIGR00705">
    <property type="entry name" value="SppA_67K"/>
    <property type="match status" value="1"/>
</dbReference>
<feature type="domain" description="Peptidase S49" evidence="9">
    <location>
        <begin position="133"/>
        <end position="293"/>
    </location>
</feature>
<dbReference type="InterPro" id="IPR029045">
    <property type="entry name" value="ClpP/crotonase-like_dom_sf"/>
</dbReference>
<dbReference type="Gene3D" id="3.90.226.10">
    <property type="entry name" value="2-enoyl-CoA Hydratase, Chain A, domain 1"/>
    <property type="match status" value="3"/>
</dbReference>
<dbReference type="Gene3D" id="6.20.330.10">
    <property type="match status" value="1"/>
</dbReference>
<evidence type="ECO:0000313" key="10">
    <source>
        <dbReference type="EMBL" id="MDP1519939.1"/>
    </source>
</evidence>
<dbReference type="CDD" id="cd07018">
    <property type="entry name" value="S49_SppA_67K_type"/>
    <property type="match status" value="1"/>
</dbReference>
<dbReference type="AlphaFoldDB" id="A0AAW8B2D3"/>
<comment type="subcellular location">
    <subcellularLocation>
        <location evidence="1">Membrane</location>
    </subcellularLocation>
</comment>
<accession>A0AAW8B2D3</accession>
<gene>
    <name evidence="10" type="primary">sppA</name>
    <name evidence="10" type="ORF">Q8A57_03065</name>
</gene>
<evidence type="ECO:0000256" key="4">
    <source>
        <dbReference type="ARBA" id="ARBA00022801"/>
    </source>
</evidence>
<dbReference type="Pfam" id="PF01343">
    <property type="entry name" value="Peptidase_S49"/>
    <property type="match status" value="2"/>
</dbReference>
<comment type="similarity">
    <text evidence="2">Belongs to the peptidase S49 family.</text>
</comment>
<evidence type="ECO:0000259" key="9">
    <source>
        <dbReference type="Pfam" id="PF01343"/>
    </source>
</evidence>
<dbReference type="InterPro" id="IPR004635">
    <property type="entry name" value="Pept_S49_SppA"/>
</dbReference>
<sequence>MSDKPGLIRRFFRFIGRLAHGIRVLFNLLFVLIVVALIISMFQKDVQPLPESAALRIAPGGFLVEQKTYTDPLTQLMQQSSPADAETLVQDVVEAIDRGATDPRINSLVLELDYLLGGGLTKLEDVGKALKDFRKSGKPIIAVGDNFTQEQYYLASYADEIHLNPMGAVLIAGFGSYHSYFKDALDKLRVNVNVFRVGTYKDAIEPFTRTDMSPASREHNSAWLNALWSVYTSRVESQRNQPIDAINDYVNNLGAKLAAYQGNTAELAVATGLVDKLSTRPQMADRLRQLAGVDEDGNYQGIDMKRYLSHTRRAEALEPTPVGDKIGIIVAKGMILDGEQPAGTVGGDSLAQRFQQARKDDQLKALVLRIDSPGGSAFASEVIRQELLATRKAGLPVIVSMGTVAASGGYWIAMGANEVWASPTTITGSIGVFGVIPTFEESLAALGINNDGIGTTELADLYQLDRPMSDQAKQVVQSGVNHIYDHFLSLVADARGTSPEAIHEVAQGRVWTGAKARELGLVDELGDLQAAIEAAARVAGLEQYEVEEIRKPLDFREQLLQELANGQVAGWLVQRSQGWMPQSWLMGLYSLGNKLNPLGRLNDPRGMYLQCFECDVP</sequence>
<evidence type="ECO:0000256" key="6">
    <source>
        <dbReference type="ARBA" id="ARBA00023136"/>
    </source>
</evidence>
<dbReference type="GO" id="GO:0008236">
    <property type="term" value="F:serine-type peptidase activity"/>
    <property type="evidence" value="ECO:0007669"/>
    <property type="project" value="UniProtKB-KW"/>
</dbReference>
<keyword evidence="11" id="KW-1185">Reference proteome</keyword>
<feature type="domain" description="Peptidase S49" evidence="9">
    <location>
        <begin position="390"/>
        <end position="541"/>
    </location>
</feature>
<evidence type="ECO:0000256" key="5">
    <source>
        <dbReference type="ARBA" id="ARBA00022825"/>
    </source>
</evidence>
<dbReference type="GO" id="GO:0006465">
    <property type="term" value="P:signal peptide processing"/>
    <property type="evidence" value="ECO:0007669"/>
    <property type="project" value="InterPro"/>
</dbReference>